<comment type="caution">
    <text evidence="1">The sequence shown here is derived from an EMBL/GenBank/DDBJ whole genome shotgun (WGS) entry which is preliminary data.</text>
</comment>
<organism evidence="1 2">
    <name type="scientific">Sphingomonas sanxanigenens</name>
    <dbReference type="NCBI Taxonomy" id="397260"/>
    <lineage>
        <taxon>Bacteria</taxon>
        <taxon>Pseudomonadati</taxon>
        <taxon>Pseudomonadota</taxon>
        <taxon>Alphaproteobacteria</taxon>
        <taxon>Sphingomonadales</taxon>
        <taxon>Sphingomonadaceae</taxon>
        <taxon>Sphingomonas</taxon>
    </lineage>
</organism>
<evidence type="ECO:0000313" key="1">
    <source>
        <dbReference type="EMBL" id="PZO89333.1"/>
    </source>
</evidence>
<reference evidence="1 2" key="1">
    <citation type="submission" date="2017-08" db="EMBL/GenBank/DDBJ databases">
        <title>Infants hospitalized years apart are colonized by the same room-sourced microbial strains.</title>
        <authorList>
            <person name="Brooks B."/>
            <person name="Olm M.R."/>
            <person name="Firek B.A."/>
            <person name="Baker R."/>
            <person name="Thomas B.C."/>
            <person name="Morowitz M.J."/>
            <person name="Banfield J.F."/>
        </authorList>
    </citation>
    <scope>NUCLEOTIDE SEQUENCE [LARGE SCALE GENOMIC DNA]</scope>
    <source>
        <strain evidence="1">S2_018_000_R2_101</strain>
    </source>
</reference>
<dbReference type="EMBL" id="QFNN01000063">
    <property type="protein sequence ID" value="PZO89333.1"/>
    <property type="molecule type" value="Genomic_DNA"/>
</dbReference>
<dbReference type="Proteomes" id="UP000249066">
    <property type="component" value="Unassembled WGS sequence"/>
</dbReference>
<gene>
    <name evidence="1" type="ORF">DI623_10550</name>
</gene>
<name>A0A2W5A4A3_9SPHN</name>
<sequence length="107" mass="11826">MRIFTLATYAGLPFLSAPTCLKVAGCSIYERQPHGLFLPHQMIRSPHQMRFAIIDHAIRAEFHALAITGEKLPVLTVGPELAMLFKMRFCPCGHALGLCADLGCAFR</sequence>
<protein>
    <submittedName>
        <fullName evidence="1">Uncharacterized protein</fullName>
    </submittedName>
</protein>
<proteinExistence type="predicted"/>
<accession>A0A2W5A4A3</accession>
<dbReference type="AlphaFoldDB" id="A0A2W5A4A3"/>
<evidence type="ECO:0000313" key="2">
    <source>
        <dbReference type="Proteomes" id="UP000249066"/>
    </source>
</evidence>